<dbReference type="InterPro" id="IPR017871">
    <property type="entry name" value="ABC_transporter-like_CS"/>
</dbReference>
<feature type="domain" description="ABC transporter" evidence="8">
    <location>
        <begin position="7"/>
        <end position="256"/>
    </location>
</feature>
<accession>A0ABR9JUH7</accession>
<dbReference type="Gene3D" id="3.40.50.300">
    <property type="entry name" value="P-loop containing nucleotide triphosphate hydrolases"/>
    <property type="match status" value="1"/>
</dbReference>
<dbReference type="Pfam" id="PF08352">
    <property type="entry name" value="oligo_HPY"/>
    <property type="match status" value="1"/>
</dbReference>
<keyword evidence="7" id="KW-0472">Membrane</keyword>
<keyword evidence="4" id="KW-1003">Cell membrane</keyword>
<evidence type="ECO:0000313" key="10">
    <source>
        <dbReference type="Proteomes" id="UP000627838"/>
    </source>
</evidence>
<keyword evidence="3" id="KW-0813">Transport</keyword>
<dbReference type="EMBL" id="JADBDZ010000001">
    <property type="protein sequence ID" value="MBE1534218.1"/>
    <property type="molecule type" value="Genomic_DNA"/>
</dbReference>
<keyword evidence="10" id="KW-1185">Reference proteome</keyword>
<dbReference type="PANTHER" id="PTHR43297">
    <property type="entry name" value="OLIGOPEPTIDE TRANSPORT ATP-BINDING PROTEIN APPD"/>
    <property type="match status" value="1"/>
</dbReference>
<evidence type="ECO:0000256" key="1">
    <source>
        <dbReference type="ARBA" id="ARBA00004202"/>
    </source>
</evidence>
<evidence type="ECO:0000256" key="3">
    <source>
        <dbReference type="ARBA" id="ARBA00022448"/>
    </source>
</evidence>
<dbReference type="NCBIfam" id="TIGR01727">
    <property type="entry name" value="oligo_HPY"/>
    <property type="match status" value="1"/>
</dbReference>
<dbReference type="Pfam" id="PF00005">
    <property type="entry name" value="ABC_tran"/>
    <property type="match status" value="1"/>
</dbReference>
<organism evidence="9 10">
    <name type="scientific">Actinomadura algeriensis</name>
    <dbReference type="NCBI Taxonomy" id="1679523"/>
    <lineage>
        <taxon>Bacteria</taxon>
        <taxon>Bacillati</taxon>
        <taxon>Actinomycetota</taxon>
        <taxon>Actinomycetes</taxon>
        <taxon>Streptosporangiales</taxon>
        <taxon>Thermomonosporaceae</taxon>
        <taxon>Actinomadura</taxon>
    </lineage>
</organism>
<protein>
    <submittedName>
        <fullName evidence="9">Peptide/nickel transport system ATP-binding protein</fullName>
    </submittedName>
</protein>
<dbReference type="CDD" id="cd03257">
    <property type="entry name" value="ABC_NikE_OppD_transporters"/>
    <property type="match status" value="1"/>
</dbReference>
<evidence type="ECO:0000256" key="4">
    <source>
        <dbReference type="ARBA" id="ARBA00022475"/>
    </source>
</evidence>
<evidence type="ECO:0000256" key="6">
    <source>
        <dbReference type="ARBA" id="ARBA00022840"/>
    </source>
</evidence>
<dbReference type="InterPro" id="IPR013563">
    <property type="entry name" value="Oligopep_ABC_C"/>
</dbReference>
<keyword evidence="5" id="KW-0547">Nucleotide-binding</keyword>
<dbReference type="RefSeq" id="WP_192760633.1">
    <property type="nucleotide sequence ID" value="NZ_JADBDZ010000001.1"/>
</dbReference>
<comment type="caution">
    <text evidence="9">The sequence shown here is derived from an EMBL/GenBank/DDBJ whole genome shotgun (WGS) entry which is preliminary data.</text>
</comment>
<dbReference type="GO" id="GO:0005524">
    <property type="term" value="F:ATP binding"/>
    <property type="evidence" value="ECO:0007669"/>
    <property type="project" value="UniProtKB-KW"/>
</dbReference>
<evidence type="ECO:0000313" key="9">
    <source>
        <dbReference type="EMBL" id="MBE1534218.1"/>
    </source>
</evidence>
<dbReference type="PROSITE" id="PS00211">
    <property type="entry name" value="ABC_TRANSPORTER_1"/>
    <property type="match status" value="1"/>
</dbReference>
<dbReference type="InterPro" id="IPR003439">
    <property type="entry name" value="ABC_transporter-like_ATP-bd"/>
</dbReference>
<dbReference type="Proteomes" id="UP000627838">
    <property type="component" value="Unassembled WGS sequence"/>
</dbReference>
<dbReference type="InterPro" id="IPR003593">
    <property type="entry name" value="AAA+_ATPase"/>
</dbReference>
<dbReference type="SUPFAM" id="SSF52540">
    <property type="entry name" value="P-loop containing nucleoside triphosphate hydrolases"/>
    <property type="match status" value="1"/>
</dbReference>
<evidence type="ECO:0000256" key="7">
    <source>
        <dbReference type="ARBA" id="ARBA00023136"/>
    </source>
</evidence>
<dbReference type="InterPro" id="IPR050388">
    <property type="entry name" value="ABC_Ni/Peptide_Import"/>
</dbReference>
<dbReference type="SMART" id="SM00382">
    <property type="entry name" value="AAA"/>
    <property type="match status" value="1"/>
</dbReference>
<evidence type="ECO:0000256" key="5">
    <source>
        <dbReference type="ARBA" id="ARBA00022741"/>
    </source>
</evidence>
<proteinExistence type="inferred from homology"/>
<comment type="similarity">
    <text evidence="2">Belongs to the ABC transporter superfamily.</text>
</comment>
<evidence type="ECO:0000256" key="2">
    <source>
        <dbReference type="ARBA" id="ARBA00005417"/>
    </source>
</evidence>
<dbReference type="InterPro" id="IPR027417">
    <property type="entry name" value="P-loop_NTPase"/>
</dbReference>
<reference evidence="9 10" key="1">
    <citation type="submission" date="2020-10" db="EMBL/GenBank/DDBJ databases">
        <title>Sequencing the genomes of 1000 actinobacteria strains.</title>
        <authorList>
            <person name="Klenk H.-P."/>
        </authorList>
    </citation>
    <scope>NUCLEOTIDE SEQUENCE [LARGE SCALE GENOMIC DNA]</scope>
    <source>
        <strain evidence="9 10">DSM 46744</strain>
    </source>
</reference>
<evidence type="ECO:0000259" key="8">
    <source>
        <dbReference type="PROSITE" id="PS50893"/>
    </source>
</evidence>
<dbReference type="PANTHER" id="PTHR43297:SF2">
    <property type="entry name" value="DIPEPTIDE TRANSPORT ATP-BINDING PROTEIN DPPD"/>
    <property type="match status" value="1"/>
</dbReference>
<comment type="subcellular location">
    <subcellularLocation>
        <location evidence="1">Cell membrane</location>
        <topology evidence="1">Peripheral membrane protein</topology>
    </subcellularLocation>
</comment>
<sequence>MTAEPVLQVRNLHAYIGTPRGVVRAVQDVSLDIDHAQSLGVVGESGSGKSMTARTIMDRLPPRAGCSGEVLFKGRDLLAMSRKQRSEIWGKQIAMVFQDPGRSLNPVVRVERQLTEGMRKLLGVGRSEARDRAVGLLGEVGVPDPERRLRAYPHELSGGMRQRVMIAIALACEPDLLIADEPTTALDVTIQRQILDLLRRVQRDRGMSLMLISHDLAVVAGQTDRVAVMYAGRLAEVGATRRVFGTPRHRYTHALLEATPSLEHERGAPLRLIPGTLPDPTNLPDGCRFTARCPHADDECRDPGPVMEPIAPDHLVACVRPVTAPAVADLEGAILDGR</sequence>
<name>A0ABR9JUH7_9ACTN</name>
<gene>
    <name evidence="9" type="ORF">H4W34_004051</name>
</gene>
<keyword evidence="6 9" id="KW-0067">ATP-binding</keyword>
<dbReference type="PROSITE" id="PS50893">
    <property type="entry name" value="ABC_TRANSPORTER_2"/>
    <property type="match status" value="1"/>
</dbReference>